<dbReference type="Proteomes" id="UP000734854">
    <property type="component" value="Unassembled WGS sequence"/>
</dbReference>
<name>A0A8J5C870_ZINOF</name>
<proteinExistence type="predicted"/>
<organism evidence="3 4">
    <name type="scientific">Zingiber officinale</name>
    <name type="common">Ginger</name>
    <name type="synonym">Amomum zingiber</name>
    <dbReference type="NCBI Taxonomy" id="94328"/>
    <lineage>
        <taxon>Eukaryota</taxon>
        <taxon>Viridiplantae</taxon>
        <taxon>Streptophyta</taxon>
        <taxon>Embryophyta</taxon>
        <taxon>Tracheophyta</taxon>
        <taxon>Spermatophyta</taxon>
        <taxon>Magnoliopsida</taxon>
        <taxon>Liliopsida</taxon>
        <taxon>Zingiberales</taxon>
        <taxon>Zingiberaceae</taxon>
        <taxon>Zingiber</taxon>
    </lineage>
</organism>
<dbReference type="EMBL" id="JACMSC010000019">
    <property type="protein sequence ID" value="KAG6474642.1"/>
    <property type="molecule type" value="Genomic_DNA"/>
</dbReference>
<protein>
    <recommendedName>
        <fullName evidence="2">Myb-like domain-containing protein</fullName>
    </recommendedName>
</protein>
<sequence>MEQPGIVQALPAEQPSIVQALPAEQPRIVRVLPREQLHIIQALPATPRKQKERIAGGTGSSSLPSPTGTSRCTRLQAAPDWSTYDTLVLLNEIASMDEDWLKALSSYQKWKMIADNCAASNVVRSSHQCKRRWKSLLAAHSKIREWEFKHGEGSYWSLDSEKKKHLLGLPYMLDQEVFSAMDAVIRPQEGQAVLVDMEVEGIIMAANGLQELPVAEETEMLDVTDAPGSKENIEDENQDKENLEKARIMMSKLHENAQQIHVILKHELKDNLGVNPALVDLAYPSDAMRLQADQLIKALRSLVGPLNQFTELIKAVGYEGIQPI</sequence>
<feature type="domain" description="Myb-like" evidence="2">
    <location>
        <begin position="81"/>
        <end position="137"/>
    </location>
</feature>
<dbReference type="PANTHER" id="PTHR33492">
    <property type="entry name" value="OSJNBA0043A12.37 PROTEIN-RELATED"/>
    <property type="match status" value="1"/>
</dbReference>
<dbReference type="Pfam" id="PF13837">
    <property type="entry name" value="Myb_DNA-bind_4"/>
    <property type="match status" value="1"/>
</dbReference>
<evidence type="ECO:0000313" key="3">
    <source>
        <dbReference type="EMBL" id="KAG6474642.1"/>
    </source>
</evidence>
<gene>
    <name evidence="3" type="ORF">ZIOFF_068580</name>
</gene>
<keyword evidence="4" id="KW-1185">Reference proteome</keyword>
<dbReference type="OrthoDB" id="1927263at2759"/>
<feature type="region of interest" description="Disordered" evidence="1">
    <location>
        <begin position="48"/>
        <end position="71"/>
    </location>
</feature>
<reference evidence="3 4" key="1">
    <citation type="submission" date="2020-08" db="EMBL/GenBank/DDBJ databases">
        <title>Plant Genome Project.</title>
        <authorList>
            <person name="Zhang R.-G."/>
        </authorList>
    </citation>
    <scope>NUCLEOTIDE SEQUENCE [LARGE SCALE GENOMIC DNA]</scope>
    <source>
        <tissue evidence="3">Rhizome</tissue>
    </source>
</reference>
<dbReference type="InterPro" id="IPR044822">
    <property type="entry name" value="Myb_DNA-bind_4"/>
</dbReference>
<evidence type="ECO:0000256" key="1">
    <source>
        <dbReference type="SAM" id="MobiDB-lite"/>
    </source>
</evidence>
<accession>A0A8J5C870</accession>
<evidence type="ECO:0000259" key="2">
    <source>
        <dbReference type="PROSITE" id="PS50090"/>
    </source>
</evidence>
<dbReference type="InterPro" id="IPR001005">
    <property type="entry name" value="SANT/Myb"/>
</dbReference>
<feature type="compositionally biased region" description="Low complexity" evidence="1">
    <location>
        <begin position="60"/>
        <end position="70"/>
    </location>
</feature>
<dbReference type="PANTHER" id="PTHR33492:SF4">
    <property type="entry name" value="OS02G0174300 PROTEIN"/>
    <property type="match status" value="1"/>
</dbReference>
<dbReference type="AlphaFoldDB" id="A0A8J5C870"/>
<evidence type="ECO:0000313" key="4">
    <source>
        <dbReference type="Proteomes" id="UP000734854"/>
    </source>
</evidence>
<comment type="caution">
    <text evidence="3">The sequence shown here is derived from an EMBL/GenBank/DDBJ whole genome shotgun (WGS) entry which is preliminary data.</text>
</comment>
<dbReference type="PROSITE" id="PS50090">
    <property type="entry name" value="MYB_LIKE"/>
    <property type="match status" value="1"/>
</dbReference>